<dbReference type="Proteomes" id="UP000007014">
    <property type="component" value="Chromosome 19"/>
</dbReference>
<dbReference type="PANTHER" id="PTHR43224">
    <property type="entry name" value="AMIDINOTRANSFERASE"/>
    <property type="match status" value="1"/>
</dbReference>
<feature type="region of interest" description="Disordered" evidence="1">
    <location>
        <begin position="40"/>
        <end position="84"/>
    </location>
</feature>
<accession>M1VHH2</accession>
<gene>
    <name evidence="2" type="ORF">CYME_CMS180C</name>
</gene>
<dbReference type="SUPFAM" id="SSF55909">
    <property type="entry name" value="Pentein"/>
    <property type="match status" value="2"/>
</dbReference>
<evidence type="ECO:0000256" key="1">
    <source>
        <dbReference type="SAM" id="MobiDB-lite"/>
    </source>
</evidence>
<evidence type="ECO:0000313" key="2">
    <source>
        <dbReference type="EMBL" id="BAM82797.1"/>
    </source>
</evidence>
<evidence type="ECO:0000313" key="3">
    <source>
        <dbReference type="Proteomes" id="UP000007014"/>
    </source>
</evidence>
<dbReference type="OrthoDB" id="14321at2759"/>
<feature type="compositionally biased region" description="Polar residues" evidence="1">
    <location>
        <begin position="236"/>
        <end position="248"/>
    </location>
</feature>
<reference evidence="2 3" key="2">
    <citation type="journal article" date="2007" name="BMC Biol.">
        <title>A 100%-complete sequence reveals unusually simple genomic features in the hot-spring red alga Cyanidioschyzon merolae.</title>
        <authorList>
            <person name="Nozaki H."/>
            <person name="Takano H."/>
            <person name="Misumi O."/>
            <person name="Terasawa K."/>
            <person name="Matsuzaki M."/>
            <person name="Maruyama S."/>
            <person name="Nishida K."/>
            <person name="Yagisawa F."/>
            <person name="Yoshida Y."/>
            <person name="Fujiwara T."/>
            <person name="Takio S."/>
            <person name="Tamura K."/>
            <person name="Chung S.J."/>
            <person name="Nakamura S."/>
            <person name="Kuroiwa H."/>
            <person name="Tanaka K."/>
            <person name="Sato N."/>
            <person name="Kuroiwa T."/>
        </authorList>
    </citation>
    <scope>NUCLEOTIDE SEQUENCE [LARGE SCALE GENOMIC DNA]</scope>
    <source>
        <strain evidence="2 3">10D</strain>
    </source>
</reference>
<dbReference type="KEGG" id="cme:CYME_CMS180C"/>
<protein>
    <recommendedName>
        <fullName evidence="4">Amidinotransferase</fullName>
    </recommendedName>
</protein>
<dbReference type="Gene3D" id="3.75.10.10">
    <property type="entry name" value="L-arginine/glycine Amidinotransferase, Chain A"/>
    <property type="match status" value="2"/>
</dbReference>
<sequence length="665" mass="74442">MSTMLGCRFGGVLEGSVFGLRGAVWRRVFSPPRGLCRAAFSTSTPEGSDQSASSVESSGPVPQNASETSRIGTLWDREPGGGSPTSAAVVDAILQRAQFETEALSLAGGTTGEARRRQEQARIENQIRRIMHEELPPHCRLEARDVVWVSDDLCFVGVGLLTNFAGFRYAMSRRLYRARRVAAVRDIFDRNTKDRATLQDVFKIVTDDVAAMLTSIQEPPQARLVNDYMLPANLTPLPSRQHSASSSLDAAGQENAAPTVAEQTPNDADLMTDAARFLSDQSGPLNTPHMGEFILGRHDVDFVEYLHELGIRIVPVENKTELDQMEPATIPIQQSTNHLLMVAPTAFEPNLYAAHDNYFMHDPSAVVAGLKHQPDDAEQTTSTTGAQDKLVSIRRQVLNEFAQLYYQIVQKIGARVHLFTHDKYHDAPDSVFPNNWFSTHTDLEVGECTLVLYPMKSPNRRRERRPEFLSRLHSFRRYTHVYDLTREEVSKTPRYLEGTGSLVLDRPHRTAYMAISERSDQKLARTWARVMGYEVIPFHATDGHGRPIYHTNVMMCIGTHVAVFCAESVEDSRERALILDRLRSTGHEVVTITREQMCHFCGNVLEIESRYGRPVMAMSTGAYHAFTPEQRQVLREHLDDLVHADIRTIEVVGGGGVRCSIAELM</sequence>
<dbReference type="eggNOG" id="ENOG502QV2Z">
    <property type="taxonomic scope" value="Eukaryota"/>
</dbReference>
<feature type="compositionally biased region" description="Polar residues" evidence="1">
    <location>
        <begin position="40"/>
        <end position="71"/>
    </location>
</feature>
<dbReference type="InterPro" id="IPR014541">
    <property type="entry name" value="Amdntrnsf_FN0238"/>
</dbReference>
<dbReference type="GeneID" id="16997587"/>
<evidence type="ECO:0008006" key="4">
    <source>
        <dbReference type="Google" id="ProtNLM"/>
    </source>
</evidence>
<keyword evidence="3" id="KW-1185">Reference proteome</keyword>
<dbReference type="RefSeq" id="XP_005538833.1">
    <property type="nucleotide sequence ID" value="XM_005538776.1"/>
</dbReference>
<dbReference type="HOGENOM" id="CLU_412983_0_0_1"/>
<feature type="region of interest" description="Disordered" evidence="1">
    <location>
        <begin position="236"/>
        <end position="266"/>
    </location>
</feature>
<name>M1VHH2_CYAM1</name>
<reference evidence="2 3" key="1">
    <citation type="journal article" date="2004" name="Nature">
        <title>Genome sequence of the ultrasmall unicellular red alga Cyanidioschyzon merolae 10D.</title>
        <authorList>
            <person name="Matsuzaki M."/>
            <person name="Misumi O."/>
            <person name="Shin-i T."/>
            <person name="Maruyama S."/>
            <person name="Takahara M."/>
            <person name="Miyagishima S."/>
            <person name="Mori T."/>
            <person name="Nishida K."/>
            <person name="Yagisawa F."/>
            <person name="Nishida K."/>
            <person name="Yoshida Y."/>
            <person name="Nishimura Y."/>
            <person name="Nakao S."/>
            <person name="Kobayashi T."/>
            <person name="Momoyama Y."/>
            <person name="Higashiyama T."/>
            <person name="Minoda A."/>
            <person name="Sano M."/>
            <person name="Nomoto H."/>
            <person name="Oishi K."/>
            <person name="Hayashi H."/>
            <person name="Ohta F."/>
            <person name="Nishizaka S."/>
            <person name="Haga S."/>
            <person name="Miura S."/>
            <person name="Morishita T."/>
            <person name="Kabeya Y."/>
            <person name="Terasawa K."/>
            <person name="Suzuki Y."/>
            <person name="Ishii Y."/>
            <person name="Asakawa S."/>
            <person name="Takano H."/>
            <person name="Ohta N."/>
            <person name="Kuroiwa H."/>
            <person name="Tanaka K."/>
            <person name="Shimizu N."/>
            <person name="Sugano S."/>
            <person name="Sato N."/>
            <person name="Nozaki H."/>
            <person name="Ogasawara N."/>
            <person name="Kohara Y."/>
            <person name="Kuroiwa T."/>
        </authorList>
    </citation>
    <scope>NUCLEOTIDE SEQUENCE [LARGE SCALE GENOMIC DNA]</scope>
    <source>
        <strain evidence="2 3">10D</strain>
    </source>
</reference>
<dbReference type="OMA" id="QWMGSIH"/>
<dbReference type="AlphaFoldDB" id="M1VHH2"/>
<dbReference type="EMBL" id="AP006501">
    <property type="protein sequence ID" value="BAM82797.1"/>
    <property type="molecule type" value="Genomic_DNA"/>
</dbReference>
<organism evidence="2 3">
    <name type="scientific">Cyanidioschyzon merolae (strain NIES-3377 / 10D)</name>
    <name type="common">Unicellular red alga</name>
    <dbReference type="NCBI Taxonomy" id="280699"/>
    <lineage>
        <taxon>Eukaryota</taxon>
        <taxon>Rhodophyta</taxon>
        <taxon>Bangiophyceae</taxon>
        <taxon>Cyanidiales</taxon>
        <taxon>Cyanidiaceae</taxon>
        <taxon>Cyanidioschyzon</taxon>
    </lineage>
</organism>
<dbReference type="Gramene" id="CMS180CT">
    <property type="protein sequence ID" value="CMS180CT"/>
    <property type="gene ID" value="CMS180C"/>
</dbReference>
<proteinExistence type="predicted"/>
<dbReference type="PANTHER" id="PTHR43224:SF1">
    <property type="entry name" value="AMIDINOTRANSFERASE"/>
    <property type="match status" value="1"/>
</dbReference>
<dbReference type="Pfam" id="PF19420">
    <property type="entry name" value="DDAH_eukar"/>
    <property type="match status" value="1"/>
</dbReference>